<dbReference type="AlphaFoldDB" id="A0A238J284"/>
<evidence type="ECO:0000313" key="3">
    <source>
        <dbReference type="EMBL" id="SMX24014.1"/>
    </source>
</evidence>
<dbReference type="InterPro" id="IPR054566">
    <property type="entry name" value="ManC/GMP-like_b-helix"/>
</dbReference>
<evidence type="ECO:0000259" key="2">
    <source>
        <dbReference type="Pfam" id="PF22640"/>
    </source>
</evidence>
<sequence length="472" mass="50917">MKKIHPLILCGGSGTRLWPISRTRSPKQFQKIGGKDSVSFLQAAIQRHSGEAFHDPCIVTSLRHRGTVVSQLREIQSGSRIICEPMARNTGPAVLASAHMLIASDPNALILVVPADHVIEGDINSTITRYADAALDGQIITFGIAPRGPESGFGYITKGEEVAGHAGLHKVAQFIEKPPKAEAQRIIDKLDAAWASGISLFSAKTIIEEYEKYDPETAATVKRSVMGAAIFPEAFYLDADAFSDAKADPTEMAVFERSDRIATTSLDVVWNDVGSWAAMFEISKPDADGNVFQGDVVAVGSTNTMVRSEGRLVSIVGLEDIIVVDTPDALLVTRRNSSQKVKDVVEALKQKARPEAEYYASAAPKMVSFTMPAGLERIHETETFNLGTSQLPLGAFIDMEPGHGRQVIVVKGTVQAQGPSWQKIVREGGRIYADPDGSIRITNCGDGEGELLFMTFDTEVDSPKSLPATSHA</sequence>
<dbReference type="InterPro" id="IPR005835">
    <property type="entry name" value="NTP_transferase_dom"/>
</dbReference>
<dbReference type="RefSeq" id="WP_093973968.1">
    <property type="nucleotide sequence ID" value="NZ_FXXQ01000006.1"/>
</dbReference>
<dbReference type="InterPro" id="IPR051161">
    <property type="entry name" value="Mannose-6P_isomerase_type2"/>
</dbReference>
<dbReference type="Pfam" id="PF22640">
    <property type="entry name" value="ManC_GMP_beta-helix"/>
    <property type="match status" value="1"/>
</dbReference>
<dbReference type="SUPFAM" id="SSF53448">
    <property type="entry name" value="Nucleotide-diphospho-sugar transferases"/>
    <property type="match status" value="1"/>
</dbReference>
<accession>A0A238J284</accession>
<protein>
    <submittedName>
        <fullName evidence="3">Alginate biosynthesis protein AlgA</fullName>
    </submittedName>
</protein>
<proteinExistence type="predicted"/>
<dbReference type="InterPro" id="IPR029044">
    <property type="entry name" value="Nucleotide-diphossugar_trans"/>
</dbReference>
<dbReference type="Gene3D" id="3.90.550.10">
    <property type="entry name" value="Spore Coat Polysaccharide Biosynthesis Protein SpsA, Chain A"/>
    <property type="match status" value="1"/>
</dbReference>
<dbReference type="PANTHER" id="PTHR46390">
    <property type="entry name" value="MANNOSE-1-PHOSPHATE GUANYLYLTRANSFERASE"/>
    <property type="match status" value="1"/>
</dbReference>
<dbReference type="Proteomes" id="UP000201838">
    <property type="component" value="Unassembled WGS sequence"/>
</dbReference>
<reference evidence="3 4" key="1">
    <citation type="submission" date="2017-05" db="EMBL/GenBank/DDBJ databases">
        <authorList>
            <person name="Song R."/>
            <person name="Chenine A.L."/>
            <person name="Ruprecht R.M."/>
        </authorList>
    </citation>
    <scope>NUCLEOTIDE SEQUENCE [LARGE SCALE GENOMIC DNA]</scope>
    <source>
        <strain evidence="3 4">CECT 8489</strain>
    </source>
</reference>
<dbReference type="PANTHER" id="PTHR46390:SF1">
    <property type="entry name" value="MANNOSE-1-PHOSPHATE GUANYLYLTRANSFERASE"/>
    <property type="match status" value="1"/>
</dbReference>
<evidence type="ECO:0000259" key="1">
    <source>
        <dbReference type="Pfam" id="PF00483"/>
    </source>
</evidence>
<dbReference type="OrthoDB" id="9806359at2"/>
<keyword evidence="4" id="KW-1185">Reference proteome</keyword>
<gene>
    <name evidence="3" type="primary">algA_2</name>
    <name evidence="3" type="ORF">BOA8489_02128</name>
</gene>
<evidence type="ECO:0000313" key="4">
    <source>
        <dbReference type="Proteomes" id="UP000201838"/>
    </source>
</evidence>
<dbReference type="SUPFAM" id="SSF51182">
    <property type="entry name" value="RmlC-like cupins"/>
    <property type="match status" value="1"/>
</dbReference>
<dbReference type="Pfam" id="PF00483">
    <property type="entry name" value="NTP_transferase"/>
    <property type="match status" value="1"/>
</dbReference>
<dbReference type="GO" id="GO:0009298">
    <property type="term" value="P:GDP-mannose biosynthetic process"/>
    <property type="evidence" value="ECO:0007669"/>
    <property type="project" value="TreeGrafter"/>
</dbReference>
<feature type="domain" description="MannoseP isomerase/GMP-like beta-helix" evidence="2">
    <location>
        <begin position="294"/>
        <end position="348"/>
    </location>
</feature>
<feature type="domain" description="Nucleotidyl transferase" evidence="1">
    <location>
        <begin position="6"/>
        <end position="286"/>
    </location>
</feature>
<dbReference type="InterPro" id="IPR011051">
    <property type="entry name" value="RmlC_Cupin_sf"/>
</dbReference>
<dbReference type="GO" id="GO:0004475">
    <property type="term" value="F:mannose-1-phosphate guanylyltransferase (GTP) activity"/>
    <property type="evidence" value="ECO:0007669"/>
    <property type="project" value="TreeGrafter"/>
</dbReference>
<name>A0A238J284_9RHOB</name>
<organism evidence="3 4">
    <name type="scientific">Boseongicola aestuarii</name>
    <dbReference type="NCBI Taxonomy" id="1470561"/>
    <lineage>
        <taxon>Bacteria</taxon>
        <taxon>Pseudomonadati</taxon>
        <taxon>Pseudomonadota</taxon>
        <taxon>Alphaproteobacteria</taxon>
        <taxon>Rhodobacterales</taxon>
        <taxon>Paracoccaceae</taxon>
        <taxon>Boseongicola</taxon>
    </lineage>
</organism>
<dbReference type="EMBL" id="FXXQ01000006">
    <property type="protein sequence ID" value="SMX24014.1"/>
    <property type="molecule type" value="Genomic_DNA"/>
</dbReference>